<keyword evidence="8" id="KW-0378">Hydrolase</keyword>
<comment type="catalytic activity">
    <reaction evidence="20">
        <text>NAD(+) + H2O = beta-nicotinamide D-ribonucleotide + AMP + 2 H(+)</text>
        <dbReference type="Rhea" id="RHEA:11800"/>
        <dbReference type="ChEBI" id="CHEBI:14649"/>
        <dbReference type="ChEBI" id="CHEBI:15377"/>
        <dbReference type="ChEBI" id="CHEBI:15378"/>
        <dbReference type="ChEBI" id="CHEBI:57540"/>
        <dbReference type="ChEBI" id="CHEBI:456215"/>
        <dbReference type="EC" id="3.6.1.22"/>
    </reaction>
    <physiologicalReaction direction="left-to-right" evidence="20">
        <dbReference type="Rhea" id="RHEA:11801"/>
    </physiologicalReaction>
</comment>
<organism evidence="24 25">
    <name type="scientific">Batillaria attramentaria</name>
    <dbReference type="NCBI Taxonomy" id="370345"/>
    <lineage>
        <taxon>Eukaryota</taxon>
        <taxon>Metazoa</taxon>
        <taxon>Spiralia</taxon>
        <taxon>Lophotrochozoa</taxon>
        <taxon>Mollusca</taxon>
        <taxon>Gastropoda</taxon>
        <taxon>Caenogastropoda</taxon>
        <taxon>Sorbeoconcha</taxon>
        <taxon>Cerithioidea</taxon>
        <taxon>Batillariidae</taxon>
        <taxon>Batillaria</taxon>
    </lineage>
</organism>
<name>A0ABD0LC24_9CAEN</name>
<evidence type="ECO:0000256" key="20">
    <source>
        <dbReference type="ARBA" id="ARBA00049196"/>
    </source>
</evidence>
<dbReference type="PROSITE" id="PS50297">
    <property type="entry name" value="ANK_REP_REGION"/>
    <property type="match status" value="1"/>
</dbReference>
<dbReference type="SMART" id="SM00248">
    <property type="entry name" value="ANK"/>
    <property type="match status" value="2"/>
</dbReference>
<dbReference type="InterPro" id="IPR015797">
    <property type="entry name" value="NUDIX_hydrolase-like_dom_sf"/>
</dbReference>
<dbReference type="Pfam" id="PF00293">
    <property type="entry name" value="NUDIX"/>
    <property type="match status" value="1"/>
</dbReference>
<dbReference type="EC" id="3.6.1.22" evidence="6"/>
<comment type="function">
    <text evidence="17">mRNA decapping enzyme that specifically removes the nicotinamide adenine dinucleotide (NAD) cap from a subset of mRNAs by hydrolyzing the diphosphate linkage to produce nicotinamide mononucleotide (NMN) and 5' monophosphate mRNA. The NAD-cap is present at the 5'-end of some RNAs; in contrast to the canonical N7 methylguanosine (m7G) cap, the NAD cap promotes mRNA decay. Preferentially acts on NAD-capped transcripts in response to nutrient stress. Also acts on free nicotinamide adenine dinucleotide molecules: hydrolyzes NAD(H) into NMN(H) and AMP, and NADPH into NMNH and 2',5'-ADP. May act to regulate the concentration of peroxisomal nicotinamide nucleotide cofactors required for oxidative metabolism in this organelle. Regulates the levels of circadian clock components PER1, PER2, PER3 and CRY2 in the liver.</text>
</comment>
<gene>
    <name evidence="24" type="ORF">BaRGS_00011805</name>
</gene>
<dbReference type="Gene3D" id="1.25.40.20">
    <property type="entry name" value="Ankyrin repeat-containing domain"/>
    <property type="match status" value="1"/>
</dbReference>
<evidence type="ECO:0000256" key="22">
    <source>
        <dbReference type="PROSITE-ProRule" id="PRU00023"/>
    </source>
</evidence>
<dbReference type="PROSITE" id="PS00893">
    <property type="entry name" value="NUDIX_BOX"/>
    <property type="match status" value="1"/>
</dbReference>
<evidence type="ECO:0000256" key="3">
    <source>
        <dbReference type="ARBA" id="ARBA00004275"/>
    </source>
</evidence>
<comment type="catalytic activity">
    <reaction evidence="19">
        <text>NADPH + H2O = reduced beta-nicotinamide D-ribonucleotide + adenosine 2',5'-bisphosphate + 2 H(+)</text>
        <dbReference type="Rhea" id="RHEA:60820"/>
        <dbReference type="ChEBI" id="CHEBI:15377"/>
        <dbReference type="ChEBI" id="CHEBI:15378"/>
        <dbReference type="ChEBI" id="CHEBI:57783"/>
        <dbReference type="ChEBI" id="CHEBI:90832"/>
        <dbReference type="ChEBI" id="CHEBI:194156"/>
    </reaction>
    <physiologicalReaction direction="left-to-right" evidence="19">
        <dbReference type="Rhea" id="RHEA:60821"/>
    </physiologicalReaction>
</comment>
<dbReference type="InterPro" id="IPR020084">
    <property type="entry name" value="NUDIX_hydrolase_CS"/>
</dbReference>
<evidence type="ECO:0000256" key="13">
    <source>
        <dbReference type="ARBA" id="ARBA00023679"/>
    </source>
</evidence>
<feature type="repeat" description="ANK" evidence="22">
    <location>
        <begin position="48"/>
        <end position="80"/>
    </location>
</feature>
<keyword evidence="9" id="KW-0460">Magnesium</keyword>
<evidence type="ECO:0000256" key="4">
    <source>
        <dbReference type="ARBA" id="ARBA00004463"/>
    </source>
</evidence>
<keyword evidence="12" id="KW-0576">Peroxisome</keyword>
<comment type="subcellular location">
    <subcellularLocation>
        <location evidence="4">Cytoplasmic granule</location>
    </subcellularLocation>
    <subcellularLocation>
        <location evidence="3">Peroxisome</location>
    </subcellularLocation>
</comment>
<dbReference type="Gene3D" id="3.90.79.20">
    <property type="match status" value="1"/>
</dbReference>
<dbReference type="NCBIfam" id="NF001299">
    <property type="entry name" value="PRK00241.1"/>
    <property type="match status" value="1"/>
</dbReference>
<evidence type="ECO:0000256" key="6">
    <source>
        <dbReference type="ARBA" id="ARBA00012381"/>
    </source>
</evidence>
<dbReference type="PANTHER" id="PTHR42904">
    <property type="entry name" value="NUDIX HYDROLASE, NUDC SUBFAMILY"/>
    <property type="match status" value="1"/>
</dbReference>
<evidence type="ECO:0000256" key="14">
    <source>
        <dbReference type="ARBA" id="ARBA00023869"/>
    </source>
</evidence>
<dbReference type="CDD" id="cd03429">
    <property type="entry name" value="NUDIX_NADH_pyrophosphatase_Nudt13"/>
    <property type="match status" value="1"/>
</dbReference>
<sequence>MTSTAAEKANNMTQQLTDRFFDSAATGNVQEIKSLMGGAVEVNSKNERGWTALMFAARNGQLPVMEVLIEKGCDVNIMNASGQTALDIASFWNHTDCATFLQKHSTQSPYDQAVNYYSQNPLYRASDLRKDSAWLEAAMKKEATKFIVFSKDFRPLLMAGEGKKLKFATLTYSQLAHCLAKKPEVVFLGLETWDPHSSAWFAVKIPEGDEDACKEHHSEGYFAELFPRRDVMMMEDTQAGLFAEAHSVLVWLDRYRFCPTCGSSTTIAEGGYKRVCNDKECRSHNGVHNTCYPRVDPSLIMLVVSPDNKRCLLGRQKRFPPKMYSCLAGFMEPGECIEDTCRREVQEESGVKVGRVDYHSSQPWPFPATLMLGCIAHARTEDVKIDPEELEDARWFTRAEVAQMLAGQHPDGLFLPPPQAIARQLVMSWVTRTANL</sequence>
<dbReference type="PROSITE" id="PS50088">
    <property type="entry name" value="ANK_REPEAT"/>
    <property type="match status" value="1"/>
</dbReference>
<dbReference type="InterPro" id="IPR015375">
    <property type="entry name" value="NADH_PPase-like_N"/>
</dbReference>
<dbReference type="InterPro" id="IPR049734">
    <property type="entry name" value="NudC-like_C"/>
</dbReference>
<keyword evidence="25" id="KW-1185">Reference proteome</keyword>
<evidence type="ECO:0000256" key="18">
    <source>
        <dbReference type="ARBA" id="ARBA00046702"/>
    </source>
</evidence>
<evidence type="ECO:0000256" key="5">
    <source>
        <dbReference type="ARBA" id="ARBA00009595"/>
    </source>
</evidence>
<dbReference type="InterPro" id="IPR000086">
    <property type="entry name" value="NUDIX_hydrolase_dom"/>
</dbReference>
<keyword evidence="22" id="KW-0040">ANK repeat</keyword>
<evidence type="ECO:0000256" key="7">
    <source>
        <dbReference type="ARBA" id="ARBA00022723"/>
    </source>
</evidence>
<comment type="caution">
    <text evidence="24">The sequence shown here is derived from an EMBL/GenBank/DDBJ whole genome shotgun (WGS) entry which is preliminary data.</text>
</comment>
<comment type="similarity">
    <text evidence="5">Belongs to the Nudix hydrolase family. NudC subfamily.</text>
</comment>
<evidence type="ECO:0000259" key="23">
    <source>
        <dbReference type="PROSITE" id="PS51462"/>
    </source>
</evidence>
<evidence type="ECO:0000256" key="19">
    <source>
        <dbReference type="ARBA" id="ARBA00047501"/>
    </source>
</evidence>
<dbReference type="GO" id="GO:0005777">
    <property type="term" value="C:peroxisome"/>
    <property type="evidence" value="ECO:0007669"/>
    <property type="project" value="UniProtKB-SubCell"/>
</dbReference>
<evidence type="ECO:0000256" key="12">
    <source>
        <dbReference type="ARBA" id="ARBA00023140"/>
    </source>
</evidence>
<evidence type="ECO:0000256" key="15">
    <source>
        <dbReference type="ARBA" id="ARBA00030313"/>
    </source>
</evidence>
<keyword evidence="7" id="KW-0479">Metal-binding</keyword>
<evidence type="ECO:0000313" key="25">
    <source>
        <dbReference type="Proteomes" id="UP001519460"/>
    </source>
</evidence>
<comment type="cofactor">
    <cofactor evidence="1">
        <name>Mg(2+)</name>
        <dbReference type="ChEBI" id="CHEBI:18420"/>
    </cofactor>
</comment>
<dbReference type="PROSITE" id="PS51462">
    <property type="entry name" value="NUDIX"/>
    <property type="match status" value="1"/>
</dbReference>
<dbReference type="Proteomes" id="UP001519460">
    <property type="component" value="Unassembled WGS sequence"/>
</dbReference>
<dbReference type="AlphaFoldDB" id="A0ABD0LC24"/>
<dbReference type="PANTHER" id="PTHR42904:SF6">
    <property type="entry name" value="NAD-CAPPED RNA HYDROLASE NUDT12"/>
    <property type="match status" value="1"/>
</dbReference>
<dbReference type="Pfam" id="PF12796">
    <property type="entry name" value="Ank_2"/>
    <property type="match status" value="1"/>
</dbReference>
<evidence type="ECO:0000256" key="1">
    <source>
        <dbReference type="ARBA" id="ARBA00001946"/>
    </source>
</evidence>
<comment type="catalytic activity">
    <reaction evidence="21">
        <text>NADH + H2O = reduced beta-nicotinamide D-ribonucleotide + AMP + 2 H(+)</text>
        <dbReference type="Rhea" id="RHEA:48868"/>
        <dbReference type="ChEBI" id="CHEBI:15377"/>
        <dbReference type="ChEBI" id="CHEBI:15378"/>
        <dbReference type="ChEBI" id="CHEBI:57945"/>
        <dbReference type="ChEBI" id="CHEBI:90832"/>
        <dbReference type="ChEBI" id="CHEBI:456215"/>
        <dbReference type="EC" id="3.6.1.22"/>
    </reaction>
    <physiologicalReaction direction="left-to-right" evidence="21">
        <dbReference type="Rhea" id="RHEA:48869"/>
    </physiologicalReaction>
</comment>
<comment type="cofactor">
    <cofactor evidence="2">
        <name>Zn(2+)</name>
        <dbReference type="ChEBI" id="CHEBI:29105"/>
    </cofactor>
</comment>
<dbReference type="InterPro" id="IPR036770">
    <property type="entry name" value="Ankyrin_rpt-contain_sf"/>
</dbReference>
<dbReference type="InterPro" id="IPR015376">
    <property type="entry name" value="Znr_NADH_PPase"/>
</dbReference>
<evidence type="ECO:0000256" key="17">
    <source>
        <dbReference type="ARBA" id="ARBA00045837"/>
    </source>
</evidence>
<dbReference type="GO" id="GO:0016787">
    <property type="term" value="F:hydrolase activity"/>
    <property type="evidence" value="ECO:0007669"/>
    <property type="project" value="UniProtKB-KW"/>
</dbReference>
<dbReference type="Pfam" id="PF09296">
    <property type="entry name" value="NUDIX-like"/>
    <property type="match status" value="1"/>
</dbReference>
<keyword evidence="11" id="KW-0520">NAD</keyword>
<dbReference type="Pfam" id="PF09297">
    <property type="entry name" value="Zn_ribbon_NUD"/>
    <property type="match status" value="1"/>
</dbReference>
<dbReference type="SUPFAM" id="SSF48403">
    <property type="entry name" value="Ankyrin repeat"/>
    <property type="match status" value="1"/>
</dbReference>
<dbReference type="InterPro" id="IPR002110">
    <property type="entry name" value="Ankyrin_rpt"/>
</dbReference>
<dbReference type="FunFam" id="3.90.79.10:FF:000023">
    <property type="entry name" value="Peroxisomal NADH pyrophosphatase NUDT12"/>
    <property type="match status" value="1"/>
</dbReference>
<evidence type="ECO:0000256" key="9">
    <source>
        <dbReference type="ARBA" id="ARBA00022842"/>
    </source>
</evidence>
<dbReference type="InterPro" id="IPR050241">
    <property type="entry name" value="NAD-cap_RNA_hydrolase_NudC"/>
</dbReference>
<evidence type="ECO:0000256" key="8">
    <source>
        <dbReference type="ARBA" id="ARBA00022801"/>
    </source>
</evidence>
<dbReference type="EMBL" id="JACVVK020000063">
    <property type="protein sequence ID" value="KAK7496825.1"/>
    <property type="molecule type" value="Genomic_DNA"/>
</dbReference>
<evidence type="ECO:0000256" key="21">
    <source>
        <dbReference type="ARBA" id="ARBA00049264"/>
    </source>
</evidence>
<feature type="domain" description="Nudix hydrolase" evidence="23">
    <location>
        <begin position="293"/>
        <end position="420"/>
    </location>
</feature>
<evidence type="ECO:0000256" key="10">
    <source>
        <dbReference type="ARBA" id="ARBA00022857"/>
    </source>
</evidence>
<keyword evidence="10" id="KW-0521">NADP</keyword>
<evidence type="ECO:0000256" key="16">
    <source>
        <dbReference type="ARBA" id="ARBA00031178"/>
    </source>
</evidence>
<evidence type="ECO:0000256" key="2">
    <source>
        <dbReference type="ARBA" id="ARBA00001947"/>
    </source>
</evidence>
<comment type="subunit">
    <text evidence="18">Homodimer. Homodimerization is essential for its catalytic activity and protein stability. Interacts (via ANK repeats) with BLMH.</text>
</comment>
<dbReference type="GO" id="GO:0046872">
    <property type="term" value="F:metal ion binding"/>
    <property type="evidence" value="ECO:0007669"/>
    <property type="project" value="UniProtKB-KW"/>
</dbReference>
<evidence type="ECO:0000313" key="24">
    <source>
        <dbReference type="EMBL" id="KAK7496825.1"/>
    </source>
</evidence>
<comment type="catalytic activity">
    <reaction evidence="13">
        <text>a 5'-end NAD(+)-phospho-ribonucleoside in mRNA + H2O = a 5'-end phospho-adenosine-phospho-ribonucleoside in mRNA + beta-nicotinamide D-ribonucleotide + 2 H(+)</text>
        <dbReference type="Rhea" id="RHEA:60876"/>
        <dbReference type="Rhea" id="RHEA-COMP:15698"/>
        <dbReference type="Rhea" id="RHEA-COMP:15719"/>
        <dbReference type="ChEBI" id="CHEBI:14649"/>
        <dbReference type="ChEBI" id="CHEBI:15377"/>
        <dbReference type="ChEBI" id="CHEBI:15378"/>
        <dbReference type="ChEBI" id="CHEBI:144029"/>
        <dbReference type="ChEBI" id="CHEBI:144051"/>
    </reaction>
    <physiologicalReaction direction="left-to-right" evidence="13">
        <dbReference type="Rhea" id="RHEA:60877"/>
    </physiologicalReaction>
</comment>
<reference evidence="24 25" key="1">
    <citation type="journal article" date="2023" name="Sci. Data">
        <title>Genome assembly of the Korean intertidal mud-creeper Batillaria attramentaria.</title>
        <authorList>
            <person name="Patra A.K."/>
            <person name="Ho P.T."/>
            <person name="Jun S."/>
            <person name="Lee S.J."/>
            <person name="Kim Y."/>
            <person name="Won Y.J."/>
        </authorList>
    </citation>
    <scope>NUCLEOTIDE SEQUENCE [LARGE SCALE GENOMIC DNA]</scope>
    <source>
        <strain evidence="24">Wonlab-2016</strain>
    </source>
</reference>
<evidence type="ECO:0000256" key="11">
    <source>
        <dbReference type="ARBA" id="ARBA00023027"/>
    </source>
</evidence>
<protein>
    <recommendedName>
        <fullName evidence="14">NAD-capped RNA hydrolase NUDT12</fullName>
        <ecNumber evidence="6">3.6.1.22</ecNumber>
    </recommendedName>
    <alternativeName>
        <fullName evidence="15">NADH pyrophosphatase NUDT12</fullName>
    </alternativeName>
    <alternativeName>
        <fullName evidence="16">Nucleoside diphosphate-linked moiety X motif 12</fullName>
    </alternativeName>
</protein>
<accession>A0ABD0LC24</accession>
<dbReference type="Gene3D" id="3.90.79.10">
    <property type="entry name" value="Nucleoside Triphosphate Pyrophosphohydrolase"/>
    <property type="match status" value="1"/>
</dbReference>
<proteinExistence type="inferred from homology"/>
<dbReference type="SUPFAM" id="SSF55811">
    <property type="entry name" value="Nudix"/>
    <property type="match status" value="1"/>
</dbReference>